<keyword evidence="4" id="KW-1185">Reference proteome</keyword>
<dbReference type="Gene3D" id="1.10.150.280">
    <property type="entry name" value="AF1531-like domain"/>
    <property type="match status" value="1"/>
</dbReference>
<dbReference type="InterPro" id="IPR051675">
    <property type="entry name" value="Endo/Exo/Phosphatase_dom_1"/>
</dbReference>
<dbReference type="PANTHER" id="PTHR21180:SF32">
    <property type="entry name" value="ENDONUCLEASE_EXONUCLEASE_PHOSPHATASE FAMILY DOMAIN-CONTAINING PROTEIN 1"/>
    <property type="match status" value="1"/>
</dbReference>
<feature type="signal peptide" evidence="1">
    <location>
        <begin position="1"/>
        <end position="28"/>
    </location>
</feature>
<dbReference type="InterPro" id="IPR003583">
    <property type="entry name" value="Hlx-hairpin-Hlx_DNA-bd_motif"/>
</dbReference>
<name>A0ABS3SDZ7_9CELL</name>
<feature type="domain" description="Helix-hairpin-helix DNA-binding motif class 1" evidence="2">
    <location>
        <begin position="169"/>
        <end position="188"/>
    </location>
</feature>
<dbReference type="Proteomes" id="UP000678317">
    <property type="component" value="Unassembled WGS sequence"/>
</dbReference>
<organism evidence="3 4">
    <name type="scientific">Cellulomonas fengjieae</name>
    <dbReference type="NCBI Taxonomy" id="2819978"/>
    <lineage>
        <taxon>Bacteria</taxon>
        <taxon>Bacillati</taxon>
        <taxon>Actinomycetota</taxon>
        <taxon>Actinomycetes</taxon>
        <taxon>Micrococcales</taxon>
        <taxon>Cellulomonadaceae</taxon>
        <taxon>Cellulomonas</taxon>
    </lineage>
</organism>
<dbReference type="Pfam" id="PF12836">
    <property type="entry name" value="HHH_3"/>
    <property type="match status" value="1"/>
</dbReference>
<evidence type="ECO:0000313" key="4">
    <source>
        <dbReference type="Proteomes" id="UP000678317"/>
    </source>
</evidence>
<dbReference type="GO" id="GO:0003677">
    <property type="term" value="F:DNA binding"/>
    <property type="evidence" value="ECO:0007669"/>
    <property type="project" value="UniProtKB-KW"/>
</dbReference>
<dbReference type="InterPro" id="IPR010994">
    <property type="entry name" value="RuvA_2-like"/>
</dbReference>
<sequence>MRWAVSRRLATAAAGVLLLVAVAVGVRAASLAPGPAVSLPTPAPSGPVPAATTPTPVVVDVAGAVVTPGVVRLAAGSRVVDALAAAGGATAEAELGALNLARVLLDGEQIVVPLQGESPAAAAAAPDDGGLVDLNTADTAALDELPGIGPVLAERIAAHRQDRPFTSVDELADVAGIGPTLLERLRDLVRV</sequence>
<dbReference type="SUPFAM" id="SSF47781">
    <property type="entry name" value="RuvA domain 2-like"/>
    <property type="match status" value="1"/>
</dbReference>
<keyword evidence="1" id="KW-0732">Signal</keyword>
<dbReference type="Pfam" id="PF10531">
    <property type="entry name" value="SLBB"/>
    <property type="match status" value="1"/>
</dbReference>
<dbReference type="InterPro" id="IPR019554">
    <property type="entry name" value="Soluble_ligand-bd"/>
</dbReference>
<reference evidence="3 4" key="1">
    <citation type="submission" date="2021-03" db="EMBL/GenBank/DDBJ databases">
        <title>novel species in genus Cellulomonas.</title>
        <authorList>
            <person name="Zhang G."/>
        </authorList>
    </citation>
    <scope>NUCLEOTIDE SEQUENCE [LARGE SCALE GENOMIC DNA]</scope>
    <source>
        <strain evidence="4">zg-ZUI188</strain>
    </source>
</reference>
<gene>
    <name evidence="3" type="ORF">J4035_04940</name>
</gene>
<evidence type="ECO:0000256" key="1">
    <source>
        <dbReference type="SAM" id="SignalP"/>
    </source>
</evidence>
<keyword evidence="3" id="KW-0238">DNA-binding</keyword>
<protein>
    <submittedName>
        <fullName evidence="3">ComEA family DNA-binding protein</fullName>
    </submittedName>
</protein>
<dbReference type="Gene3D" id="3.10.560.10">
    <property type="entry name" value="Outer membrane lipoprotein wza domain like"/>
    <property type="match status" value="1"/>
</dbReference>
<evidence type="ECO:0000259" key="2">
    <source>
        <dbReference type="SMART" id="SM00278"/>
    </source>
</evidence>
<comment type="caution">
    <text evidence="3">The sequence shown here is derived from an EMBL/GenBank/DDBJ whole genome shotgun (WGS) entry which is preliminary data.</text>
</comment>
<feature type="domain" description="Helix-hairpin-helix DNA-binding motif class 1" evidence="2">
    <location>
        <begin position="140"/>
        <end position="159"/>
    </location>
</feature>
<dbReference type="PANTHER" id="PTHR21180">
    <property type="entry name" value="ENDONUCLEASE/EXONUCLEASE/PHOSPHATASE FAMILY DOMAIN-CONTAINING PROTEIN 1"/>
    <property type="match status" value="1"/>
</dbReference>
<evidence type="ECO:0000313" key="3">
    <source>
        <dbReference type="EMBL" id="MBO3083978.1"/>
    </source>
</evidence>
<proteinExistence type="predicted"/>
<accession>A0ABS3SDZ7</accession>
<feature type="chain" id="PRO_5045677735" evidence="1">
    <location>
        <begin position="29"/>
        <end position="191"/>
    </location>
</feature>
<dbReference type="SMART" id="SM00278">
    <property type="entry name" value="HhH1"/>
    <property type="match status" value="2"/>
</dbReference>
<dbReference type="EMBL" id="JAGFBM010000001">
    <property type="protein sequence ID" value="MBO3083978.1"/>
    <property type="molecule type" value="Genomic_DNA"/>
</dbReference>